<organism evidence="10">
    <name type="scientific">Absidia glauca</name>
    <name type="common">Pin mould</name>
    <dbReference type="NCBI Taxonomy" id="4829"/>
    <lineage>
        <taxon>Eukaryota</taxon>
        <taxon>Fungi</taxon>
        <taxon>Fungi incertae sedis</taxon>
        <taxon>Mucoromycota</taxon>
        <taxon>Mucoromycotina</taxon>
        <taxon>Mucoromycetes</taxon>
        <taxon>Mucorales</taxon>
        <taxon>Cunninghamellaceae</taxon>
        <taxon>Absidia</taxon>
    </lineage>
</organism>
<dbReference type="InterPro" id="IPR000719">
    <property type="entry name" value="Prot_kinase_dom"/>
</dbReference>
<keyword evidence="5 7" id="KW-0067">ATP-binding</keyword>
<dbReference type="AlphaFoldDB" id="A0A168T5R2"/>
<dbReference type="SUPFAM" id="SSF56112">
    <property type="entry name" value="Protein kinase-like (PK-like)"/>
    <property type="match status" value="1"/>
</dbReference>
<evidence type="ECO:0000313" key="10">
    <source>
        <dbReference type="EMBL" id="SAM09512.1"/>
    </source>
</evidence>
<keyword evidence="2" id="KW-0808">Transferase</keyword>
<dbReference type="EMBL" id="LT555058">
    <property type="protein sequence ID" value="SAM09512.1"/>
    <property type="molecule type" value="Genomic_DNA"/>
</dbReference>
<keyword evidence="4" id="KW-0418">Kinase</keyword>
<keyword evidence="11" id="KW-1185">Reference proteome</keyword>
<accession>A0A168T5R2</accession>
<dbReference type="FunCoup" id="A0A168T5R2">
    <property type="interactions" value="541"/>
</dbReference>
<proteinExistence type="inferred from homology"/>
<dbReference type="PROSITE" id="PS50011">
    <property type="entry name" value="PROTEIN_KINASE_DOM"/>
    <property type="match status" value="1"/>
</dbReference>
<dbReference type="OrthoDB" id="10252354at2759"/>
<evidence type="ECO:0000256" key="4">
    <source>
        <dbReference type="ARBA" id="ARBA00022777"/>
    </source>
</evidence>
<evidence type="ECO:0000256" key="7">
    <source>
        <dbReference type="PROSITE-ProRule" id="PRU10141"/>
    </source>
</evidence>
<dbReference type="STRING" id="4829.A0A168T5R2"/>
<dbReference type="Gene3D" id="1.10.510.10">
    <property type="entry name" value="Transferase(Phosphotransferase) domain 1"/>
    <property type="match status" value="1"/>
</dbReference>
<keyword evidence="3 7" id="KW-0547">Nucleotide-binding</keyword>
<dbReference type="GO" id="GO:0004674">
    <property type="term" value="F:protein serine/threonine kinase activity"/>
    <property type="evidence" value="ECO:0007669"/>
    <property type="project" value="UniProtKB-KW"/>
</dbReference>
<dbReference type="GO" id="GO:0004712">
    <property type="term" value="F:protein serine/threonine/tyrosine kinase activity"/>
    <property type="evidence" value="ECO:0007669"/>
    <property type="project" value="UniProtKB-ARBA"/>
</dbReference>
<dbReference type="PANTHER" id="PTHR47448:SF1">
    <property type="entry name" value="SERINE_THREONINE-PROTEIN KINASE STE7 HOMOLOG"/>
    <property type="match status" value="1"/>
</dbReference>
<dbReference type="GO" id="GO:0007165">
    <property type="term" value="P:signal transduction"/>
    <property type="evidence" value="ECO:0007669"/>
    <property type="project" value="UniProtKB-ARBA"/>
</dbReference>
<evidence type="ECO:0000256" key="2">
    <source>
        <dbReference type="ARBA" id="ARBA00022679"/>
    </source>
</evidence>
<dbReference type="FunFam" id="3.30.200.20:FF:000040">
    <property type="entry name" value="Dual specificity mitogen-activated protein kinase kinase"/>
    <property type="match status" value="1"/>
</dbReference>
<dbReference type="InterPro" id="IPR017441">
    <property type="entry name" value="Protein_kinase_ATP_BS"/>
</dbReference>
<gene>
    <name evidence="10" type="primary">ABSGL_15196.1 scaffold 15431</name>
</gene>
<evidence type="ECO:0000256" key="8">
    <source>
        <dbReference type="SAM" id="MobiDB-lite"/>
    </source>
</evidence>
<dbReference type="InterPro" id="IPR050915">
    <property type="entry name" value="MAP_kinase_kinase"/>
</dbReference>
<keyword evidence="1" id="KW-0723">Serine/threonine-protein kinase</keyword>
<dbReference type="Proteomes" id="UP000078561">
    <property type="component" value="Unassembled WGS sequence"/>
</dbReference>
<dbReference type="OMA" id="QMTLTEP"/>
<sequence>MLAKGPLRKKRNFKGLKLTDSPVVATPTQATSDDKNKVKDDYGKVCNQLNDLEIGLELRLDLRPEDFDTVDELGRGNGGTVCKVLHVRTQTVMARKIIHIQANANVRKQIMREMQFLHDCNSKHIVSYYGAFMQGDDISICMEYMEVGCDLQTKWSYPFACPEEDCFRNLKPSNVLVNSQGQIKLCDFGVSGQLINSVADTFVGTSSYMSPERIRGSPYSVKSDVWSLGISIMELALARFPFPADGAPLSIFELLQHIVNEPVPTFPPNKYPEELTSFVEKCLIKDVNTRATPSDLMKHPYLATAKHEKVDLERWARQISGKTTDHRKSTSKLQQ</sequence>
<dbReference type="Gene3D" id="3.30.200.20">
    <property type="entry name" value="Phosphorylase Kinase, domain 1"/>
    <property type="match status" value="1"/>
</dbReference>
<evidence type="ECO:0000256" key="1">
    <source>
        <dbReference type="ARBA" id="ARBA00022527"/>
    </source>
</evidence>
<dbReference type="Pfam" id="PF00069">
    <property type="entry name" value="Pkinase"/>
    <property type="match status" value="2"/>
</dbReference>
<dbReference type="PANTHER" id="PTHR47448">
    <property type="entry name" value="DUAL SPECIFICITY MITOGEN-ACTIVATED PROTEIN KINASE KINASE DSOR1-LIKE PROTEIN"/>
    <property type="match status" value="1"/>
</dbReference>
<protein>
    <recommendedName>
        <fullName evidence="9">Protein kinase domain-containing protein</fullName>
    </recommendedName>
</protein>
<comment type="similarity">
    <text evidence="6">Belongs to the protein kinase superfamily. STE Ser/Thr protein kinase family. MAP kinase kinase subfamily.</text>
</comment>
<evidence type="ECO:0000256" key="5">
    <source>
        <dbReference type="ARBA" id="ARBA00022840"/>
    </source>
</evidence>
<dbReference type="InParanoid" id="A0A168T5R2"/>
<evidence type="ECO:0000313" key="11">
    <source>
        <dbReference type="Proteomes" id="UP000078561"/>
    </source>
</evidence>
<reference evidence="10" key="1">
    <citation type="submission" date="2016-04" db="EMBL/GenBank/DDBJ databases">
        <authorList>
            <person name="Evans L.H."/>
            <person name="Alamgir A."/>
            <person name="Owens N."/>
            <person name="Weber N.D."/>
            <person name="Virtaneva K."/>
            <person name="Barbian K."/>
            <person name="Babar A."/>
            <person name="Rosenke K."/>
        </authorList>
    </citation>
    <scope>NUCLEOTIDE SEQUENCE [LARGE SCALE GENOMIC DNA]</scope>
    <source>
        <strain evidence="10">CBS 101.48</strain>
    </source>
</reference>
<evidence type="ECO:0000256" key="3">
    <source>
        <dbReference type="ARBA" id="ARBA00022741"/>
    </source>
</evidence>
<feature type="binding site" evidence="7">
    <location>
        <position position="96"/>
    </location>
    <ligand>
        <name>ATP</name>
        <dbReference type="ChEBI" id="CHEBI:30616"/>
    </ligand>
</feature>
<dbReference type="InterPro" id="IPR011009">
    <property type="entry name" value="Kinase-like_dom_sf"/>
</dbReference>
<evidence type="ECO:0000256" key="6">
    <source>
        <dbReference type="ARBA" id="ARBA00038035"/>
    </source>
</evidence>
<dbReference type="GO" id="GO:0005524">
    <property type="term" value="F:ATP binding"/>
    <property type="evidence" value="ECO:0007669"/>
    <property type="project" value="UniProtKB-UniRule"/>
</dbReference>
<feature type="domain" description="Protein kinase" evidence="9">
    <location>
        <begin position="67"/>
        <end position="302"/>
    </location>
</feature>
<dbReference type="PROSITE" id="PS00107">
    <property type="entry name" value="PROTEIN_KINASE_ATP"/>
    <property type="match status" value="1"/>
</dbReference>
<feature type="region of interest" description="Disordered" evidence="8">
    <location>
        <begin position="18"/>
        <end position="37"/>
    </location>
</feature>
<evidence type="ECO:0000259" key="9">
    <source>
        <dbReference type="PROSITE" id="PS50011"/>
    </source>
</evidence>
<name>A0A168T5R2_ABSGL</name>